<keyword evidence="3" id="KW-1185">Reference proteome</keyword>
<accession>A0AAN9TCP3</accession>
<dbReference type="Proteomes" id="UP001367676">
    <property type="component" value="Unassembled WGS sequence"/>
</dbReference>
<dbReference type="AlphaFoldDB" id="A0AAN9TCP3"/>
<evidence type="ECO:0000313" key="3">
    <source>
        <dbReference type="Proteomes" id="UP001367676"/>
    </source>
</evidence>
<gene>
    <name evidence="2" type="ORF">V9T40_004648</name>
</gene>
<feature type="compositionally biased region" description="Basic and acidic residues" evidence="1">
    <location>
        <begin position="55"/>
        <end position="67"/>
    </location>
</feature>
<feature type="region of interest" description="Disordered" evidence="1">
    <location>
        <begin position="40"/>
        <end position="96"/>
    </location>
</feature>
<evidence type="ECO:0000256" key="1">
    <source>
        <dbReference type="SAM" id="MobiDB-lite"/>
    </source>
</evidence>
<protein>
    <submittedName>
        <fullName evidence="2">Uncharacterized protein</fullName>
    </submittedName>
</protein>
<proteinExistence type="predicted"/>
<reference evidence="2 3" key="1">
    <citation type="submission" date="2024-03" db="EMBL/GenBank/DDBJ databases">
        <title>Adaptation during the transition from Ophiocordyceps entomopathogen to insect associate is accompanied by gene loss and intensified selection.</title>
        <authorList>
            <person name="Ward C.M."/>
            <person name="Onetto C.A."/>
            <person name="Borneman A.R."/>
        </authorList>
    </citation>
    <scope>NUCLEOTIDE SEQUENCE [LARGE SCALE GENOMIC DNA]</scope>
    <source>
        <strain evidence="2">AWRI1</strain>
        <tissue evidence="2">Single Adult Female</tissue>
    </source>
</reference>
<dbReference type="EMBL" id="JBBCAQ010000032">
    <property type="protein sequence ID" value="KAK7583685.1"/>
    <property type="molecule type" value="Genomic_DNA"/>
</dbReference>
<sequence length="96" mass="11316">MEGCVRIEPSRLAKLHTRRIRRLTSEMYRPCGLQSRRFSFSLRRMRHNPPTADPTTDKEDHEREKVSRQAANSSTKYEAETNSETTTSRYSLQFTH</sequence>
<feature type="compositionally biased region" description="Polar residues" evidence="1">
    <location>
        <begin position="69"/>
        <end position="96"/>
    </location>
</feature>
<name>A0AAN9TCP3_9HEMI</name>
<evidence type="ECO:0000313" key="2">
    <source>
        <dbReference type="EMBL" id="KAK7583685.1"/>
    </source>
</evidence>
<comment type="caution">
    <text evidence="2">The sequence shown here is derived from an EMBL/GenBank/DDBJ whole genome shotgun (WGS) entry which is preliminary data.</text>
</comment>
<organism evidence="2 3">
    <name type="scientific">Parthenolecanium corni</name>
    <dbReference type="NCBI Taxonomy" id="536013"/>
    <lineage>
        <taxon>Eukaryota</taxon>
        <taxon>Metazoa</taxon>
        <taxon>Ecdysozoa</taxon>
        <taxon>Arthropoda</taxon>
        <taxon>Hexapoda</taxon>
        <taxon>Insecta</taxon>
        <taxon>Pterygota</taxon>
        <taxon>Neoptera</taxon>
        <taxon>Paraneoptera</taxon>
        <taxon>Hemiptera</taxon>
        <taxon>Sternorrhyncha</taxon>
        <taxon>Coccoidea</taxon>
        <taxon>Coccidae</taxon>
        <taxon>Parthenolecanium</taxon>
    </lineage>
</organism>